<reference evidence="2 3" key="1">
    <citation type="submission" date="2016-03" db="EMBL/GenBank/DDBJ databases">
        <authorList>
            <person name="Ploux O."/>
        </authorList>
    </citation>
    <scope>NUCLEOTIDE SEQUENCE [LARGE SCALE GENOMIC DNA]</scope>
    <source>
        <strain evidence="2 3">R0</strain>
    </source>
</reference>
<evidence type="ECO:0000313" key="2">
    <source>
        <dbReference type="EMBL" id="KYG63703.1"/>
    </source>
</evidence>
<dbReference type="AlphaFoldDB" id="A0A150WJA0"/>
<dbReference type="InterPro" id="IPR010982">
    <property type="entry name" value="Lambda_DNA-bd_dom_sf"/>
</dbReference>
<sequence>MDSKNQLGNFLKEKRSAAGLSQADVAKKLGYSTSQFISNWERGLSTPPVSVLKILADMYEINPDSMLKAVLDSTIARVTINLKRKFYGKKVV</sequence>
<proteinExistence type="predicted"/>
<evidence type="ECO:0000259" key="1">
    <source>
        <dbReference type="PROSITE" id="PS50943"/>
    </source>
</evidence>
<protein>
    <submittedName>
        <fullName evidence="2">Transcriptional regulator</fullName>
    </submittedName>
</protein>
<dbReference type="RefSeq" id="WP_061835597.1">
    <property type="nucleotide sequence ID" value="NZ_LUKE01000003.1"/>
</dbReference>
<gene>
    <name evidence="2" type="ORF">AZI86_12805</name>
</gene>
<dbReference type="OrthoDB" id="5296175at2"/>
<dbReference type="Pfam" id="PF13560">
    <property type="entry name" value="HTH_31"/>
    <property type="match status" value="1"/>
</dbReference>
<name>A0A150WJA0_BDEBC</name>
<feature type="domain" description="HTH cro/C1-type" evidence="1">
    <location>
        <begin position="11"/>
        <end position="66"/>
    </location>
</feature>
<evidence type="ECO:0000313" key="3">
    <source>
        <dbReference type="Proteomes" id="UP000075320"/>
    </source>
</evidence>
<dbReference type="GO" id="GO:0003677">
    <property type="term" value="F:DNA binding"/>
    <property type="evidence" value="ECO:0007669"/>
    <property type="project" value="InterPro"/>
</dbReference>
<accession>A0A150WJA0</accession>
<organism evidence="2 3">
    <name type="scientific">Bdellovibrio bacteriovorus</name>
    <dbReference type="NCBI Taxonomy" id="959"/>
    <lineage>
        <taxon>Bacteria</taxon>
        <taxon>Pseudomonadati</taxon>
        <taxon>Bdellovibrionota</taxon>
        <taxon>Bdellovibrionia</taxon>
        <taxon>Bdellovibrionales</taxon>
        <taxon>Pseudobdellovibrionaceae</taxon>
        <taxon>Bdellovibrio</taxon>
    </lineage>
</organism>
<dbReference type="InterPro" id="IPR001387">
    <property type="entry name" value="Cro/C1-type_HTH"/>
</dbReference>
<dbReference type="CDD" id="cd00093">
    <property type="entry name" value="HTH_XRE"/>
    <property type="match status" value="1"/>
</dbReference>
<dbReference type="Gene3D" id="1.10.260.40">
    <property type="entry name" value="lambda repressor-like DNA-binding domains"/>
    <property type="match status" value="1"/>
</dbReference>
<dbReference type="SMART" id="SM00530">
    <property type="entry name" value="HTH_XRE"/>
    <property type="match status" value="1"/>
</dbReference>
<keyword evidence="3" id="KW-1185">Reference proteome</keyword>
<dbReference type="PROSITE" id="PS50943">
    <property type="entry name" value="HTH_CROC1"/>
    <property type="match status" value="1"/>
</dbReference>
<comment type="caution">
    <text evidence="2">The sequence shown here is derived from an EMBL/GenBank/DDBJ whole genome shotgun (WGS) entry which is preliminary data.</text>
</comment>
<dbReference type="EMBL" id="LUKE01000003">
    <property type="protein sequence ID" value="KYG63703.1"/>
    <property type="molecule type" value="Genomic_DNA"/>
</dbReference>
<dbReference type="SUPFAM" id="SSF47413">
    <property type="entry name" value="lambda repressor-like DNA-binding domains"/>
    <property type="match status" value="1"/>
</dbReference>
<dbReference type="Proteomes" id="UP000075320">
    <property type="component" value="Unassembled WGS sequence"/>
</dbReference>